<evidence type="ECO:0000256" key="3">
    <source>
        <dbReference type="PIRSR" id="PIRSR016184-1"/>
    </source>
</evidence>
<dbReference type="AlphaFoldDB" id="A0AAU2H9L1"/>
<dbReference type="SUPFAM" id="SSF54506">
    <property type="entry name" value="Diaminopimelate epimerase-like"/>
    <property type="match status" value="1"/>
</dbReference>
<dbReference type="PANTHER" id="PTHR13774:SF17">
    <property type="entry name" value="PHENAZINE BIOSYNTHESIS-LIKE DOMAIN-CONTAINING PROTEIN"/>
    <property type="match status" value="1"/>
</dbReference>
<organism evidence="4">
    <name type="scientific">Streptomyces sp. NBC_00060</name>
    <dbReference type="NCBI Taxonomy" id="2975636"/>
    <lineage>
        <taxon>Bacteria</taxon>
        <taxon>Bacillati</taxon>
        <taxon>Actinomycetota</taxon>
        <taxon>Actinomycetes</taxon>
        <taxon>Kitasatosporales</taxon>
        <taxon>Streptomycetaceae</taxon>
        <taxon>Streptomyces</taxon>
    </lineage>
</organism>
<evidence type="ECO:0000256" key="1">
    <source>
        <dbReference type="ARBA" id="ARBA00008270"/>
    </source>
</evidence>
<reference evidence="4" key="1">
    <citation type="submission" date="2022-10" db="EMBL/GenBank/DDBJ databases">
        <title>The complete genomes of actinobacterial strains from the NBC collection.</title>
        <authorList>
            <person name="Joergensen T.S."/>
            <person name="Alvarez Arevalo M."/>
            <person name="Sterndorff E.B."/>
            <person name="Faurdal D."/>
            <person name="Vuksanovic O."/>
            <person name="Mourched A.-S."/>
            <person name="Charusanti P."/>
            <person name="Shaw S."/>
            <person name="Blin K."/>
            <person name="Weber T."/>
        </authorList>
    </citation>
    <scope>NUCLEOTIDE SEQUENCE</scope>
    <source>
        <strain evidence="4">NBC_00060</strain>
    </source>
</reference>
<evidence type="ECO:0000256" key="2">
    <source>
        <dbReference type="ARBA" id="ARBA00023235"/>
    </source>
</evidence>
<feature type="active site" evidence="3">
    <location>
        <position position="46"/>
    </location>
</feature>
<dbReference type="Gene3D" id="3.10.310.10">
    <property type="entry name" value="Diaminopimelate Epimerase, Chain A, domain 1"/>
    <property type="match status" value="2"/>
</dbReference>
<protein>
    <submittedName>
        <fullName evidence="4">PhzF family phenazine biosynthesis protein</fullName>
    </submittedName>
</protein>
<sequence length="284" mass="30284">MRMHVVDAFTDRPFAGNPAGVCLLPAGEWPQDSWMRQVAAEMNHSETAFALPLPVEAEADWAIRWFTARVESKLCGHATLATAHVLRTERGLLGAVRFSSRRYGILVTHADADGSITLDFPAAPCTEVPPPAGLSEALSVEIEATFRAGALGDLLAVLPEEATVRAMVPDLDAVAALTRREGLRGIITTAPAAEPGLEYDFVSRFFAPARGITEDPVTGSAHTVLAPYWSARLSRDELTGLQASVRTGLVRTAMHGDRVHLTGDAVTVMNGTLHARGPSSQGPC</sequence>
<evidence type="ECO:0000313" key="4">
    <source>
        <dbReference type="EMBL" id="WTU44838.1"/>
    </source>
</evidence>
<dbReference type="EMBL" id="CP108253">
    <property type="protein sequence ID" value="WTU44838.1"/>
    <property type="molecule type" value="Genomic_DNA"/>
</dbReference>
<dbReference type="GO" id="GO:0016853">
    <property type="term" value="F:isomerase activity"/>
    <property type="evidence" value="ECO:0007669"/>
    <property type="project" value="UniProtKB-KW"/>
</dbReference>
<proteinExistence type="inferred from homology"/>
<dbReference type="InterPro" id="IPR003719">
    <property type="entry name" value="Phenazine_PhzF-like"/>
</dbReference>
<gene>
    <name evidence="4" type="ORF">OHV25_37300</name>
</gene>
<name>A0AAU2H9L1_9ACTN</name>
<dbReference type="Pfam" id="PF02567">
    <property type="entry name" value="PhzC-PhzF"/>
    <property type="match status" value="1"/>
</dbReference>
<accession>A0AAU2H9L1</accession>
<dbReference type="PANTHER" id="PTHR13774">
    <property type="entry name" value="PHENAZINE BIOSYNTHESIS PROTEIN"/>
    <property type="match status" value="1"/>
</dbReference>
<dbReference type="GO" id="GO:0005737">
    <property type="term" value="C:cytoplasm"/>
    <property type="evidence" value="ECO:0007669"/>
    <property type="project" value="TreeGrafter"/>
</dbReference>
<comment type="similarity">
    <text evidence="1">Belongs to the PhzF family.</text>
</comment>
<dbReference type="NCBIfam" id="TIGR00654">
    <property type="entry name" value="PhzF_family"/>
    <property type="match status" value="1"/>
</dbReference>
<keyword evidence="2" id="KW-0413">Isomerase</keyword>
<dbReference type="PIRSF" id="PIRSF016184">
    <property type="entry name" value="PhzC_PhzF"/>
    <property type="match status" value="1"/>
</dbReference>